<dbReference type="HOGENOM" id="CLU_3296567_0_0_5"/>
<accession>I3X487</accession>
<dbReference type="EMBL" id="CP003563">
    <property type="protein sequence ID" value="AFL50693.1"/>
    <property type="molecule type" value="Genomic_DNA"/>
</dbReference>
<evidence type="ECO:0000313" key="2">
    <source>
        <dbReference type="EMBL" id="AFL50693.1"/>
    </source>
</evidence>
<feature type="region of interest" description="Disordered" evidence="1">
    <location>
        <begin position="18"/>
        <end position="40"/>
    </location>
</feature>
<sequence>MSGFTKTAVGTAAVAALTHATSDRTSPDMPAKIGSVSHAR</sequence>
<name>I3X487_SINF2</name>
<dbReference type="Proteomes" id="UP000006180">
    <property type="component" value="Chromosome"/>
</dbReference>
<organism evidence="2 3">
    <name type="scientific">Sinorhizobium fredii (strain USDA 257)</name>
    <dbReference type="NCBI Taxonomy" id="1185652"/>
    <lineage>
        <taxon>Bacteria</taxon>
        <taxon>Pseudomonadati</taxon>
        <taxon>Pseudomonadota</taxon>
        <taxon>Alphaproteobacteria</taxon>
        <taxon>Hyphomicrobiales</taxon>
        <taxon>Rhizobiaceae</taxon>
        <taxon>Sinorhizobium/Ensifer group</taxon>
        <taxon>Sinorhizobium</taxon>
    </lineage>
</organism>
<dbReference type="PATRIC" id="fig|1185652.3.peg.2178"/>
<evidence type="ECO:0000313" key="3">
    <source>
        <dbReference type="Proteomes" id="UP000006180"/>
    </source>
</evidence>
<proteinExistence type="predicted"/>
<evidence type="ECO:0000256" key="1">
    <source>
        <dbReference type="SAM" id="MobiDB-lite"/>
    </source>
</evidence>
<reference evidence="2 3" key="1">
    <citation type="journal article" date="2012" name="J. Bacteriol.">
        <title>Complete genome sequence of the broad-host-range strain Sinorhizobium fredii USDA257.</title>
        <authorList>
            <person name="Schuldes J."/>
            <person name="Rodriguez Orbegoso M."/>
            <person name="Schmeisser C."/>
            <person name="Krishnan H.B."/>
            <person name="Daniel R."/>
            <person name="Streit W.R."/>
        </authorList>
    </citation>
    <scope>NUCLEOTIDE SEQUENCE [LARGE SCALE GENOMIC DNA]</scope>
    <source>
        <strain evidence="2 3">USDA 257</strain>
    </source>
</reference>
<dbReference type="AlphaFoldDB" id="I3X487"/>
<protein>
    <submittedName>
        <fullName evidence="2">Uncharacterized protein</fullName>
    </submittedName>
</protein>
<gene>
    <name evidence="2" type="ORF">USDA257_c21110</name>
</gene>
<dbReference type="KEGG" id="sfd:USDA257_c21110"/>